<keyword evidence="2" id="KW-1185">Reference proteome</keyword>
<evidence type="ECO:0000313" key="2">
    <source>
        <dbReference type="Proteomes" id="UP001244011"/>
    </source>
</evidence>
<dbReference type="AlphaFoldDB" id="A0AAJ0BQM7"/>
<dbReference type="GeneID" id="85306247"/>
<sequence length="151" mass="17334">MRVRAYDHGTKSLGRFISAFKWARSNVEHPGGFSWLLRPFALLYLRWAKGFLTHKDTRSLITMSRMALIMWEGVKDKQWTFLSPPGLLRDKGVRTGKYELHIDGEDGTADVAVQGGIYNEDMAVAIVDEVENSRLTFKHWSCTGEIDLKEW</sequence>
<reference evidence="1" key="1">
    <citation type="submission" date="2023-06" db="EMBL/GenBank/DDBJ databases">
        <title>Genome-scale phylogeny and comparative genomics of the fungal order Sordariales.</title>
        <authorList>
            <consortium name="Lawrence Berkeley National Laboratory"/>
            <person name="Hensen N."/>
            <person name="Bonometti L."/>
            <person name="Westerberg I."/>
            <person name="Brannstrom I.O."/>
            <person name="Guillou S."/>
            <person name="Cros-Aarteil S."/>
            <person name="Calhoun S."/>
            <person name="Haridas S."/>
            <person name="Kuo A."/>
            <person name="Mondo S."/>
            <person name="Pangilinan J."/>
            <person name="Riley R."/>
            <person name="Labutti K."/>
            <person name="Andreopoulos B."/>
            <person name="Lipzen A."/>
            <person name="Chen C."/>
            <person name="Yanf M."/>
            <person name="Daum C."/>
            <person name="Ng V."/>
            <person name="Clum A."/>
            <person name="Steindorff A."/>
            <person name="Ohm R."/>
            <person name="Martin F."/>
            <person name="Silar P."/>
            <person name="Natvig D."/>
            <person name="Lalanne C."/>
            <person name="Gautier V."/>
            <person name="Ament-Velasquez S.L."/>
            <person name="Kruys A."/>
            <person name="Hutchinson M.I."/>
            <person name="Powell A.J."/>
            <person name="Barry K."/>
            <person name="Miller A.N."/>
            <person name="Grigoriev I.V."/>
            <person name="Debuchy R."/>
            <person name="Gladieux P."/>
            <person name="Thoren M.H."/>
            <person name="Johannesson H."/>
        </authorList>
    </citation>
    <scope>NUCLEOTIDE SEQUENCE</scope>
    <source>
        <strain evidence="1">8032-3</strain>
    </source>
</reference>
<comment type="caution">
    <text evidence="1">The sequence shown here is derived from an EMBL/GenBank/DDBJ whole genome shotgun (WGS) entry which is preliminary data.</text>
</comment>
<evidence type="ECO:0000313" key="1">
    <source>
        <dbReference type="EMBL" id="KAK1762683.1"/>
    </source>
</evidence>
<proteinExistence type="predicted"/>
<dbReference type="Gene3D" id="3.40.50.720">
    <property type="entry name" value="NAD(P)-binding Rossmann-like Domain"/>
    <property type="match status" value="1"/>
</dbReference>
<dbReference type="EMBL" id="MU839034">
    <property type="protein sequence ID" value="KAK1762683.1"/>
    <property type="molecule type" value="Genomic_DNA"/>
</dbReference>
<gene>
    <name evidence="1" type="ORF">QBC33DRAFT_256276</name>
</gene>
<accession>A0AAJ0BQM7</accession>
<organism evidence="1 2">
    <name type="scientific">Phialemonium atrogriseum</name>
    <dbReference type="NCBI Taxonomy" id="1093897"/>
    <lineage>
        <taxon>Eukaryota</taxon>
        <taxon>Fungi</taxon>
        <taxon>Dikarya</taxon>
        <taxon>Ascomycota</taxon>
        <taxon>Pezizomycotina</taxon>
        <taxon>Sordariomycetes</taxon>
        <taxon>Sordariomycetidae</taxon>
        <taxon>Cephalothecales</taxon>
        <taxon>Cephalothecaceae</taxon>
        <taxon>Phialemonium</taxon>
    </lineage>
</organism>
<name>A0AAJ0BQM7_9PEZI</name>
<dbReference type="Proteomes" id="UP001244011">
    <property type="component" value="Unassembled WGS sequence"/>
</dbReference>
<protein>
    <submittedName>
        <fullName evidence="1">Uncharacterized protein</fullName>
    </submittedName>
</protein>
<dbReference type="RefSeq" id="XP_060278896.1">
    <property type="nucleotide sequence ID" value="XM_060423060.1"/>
</dbReference>